<feature type="binding site" evidence="8 11">
    <location>
        <position position="83"/>
    </location>
    <ligand>
        <name>Mg(2+)</name>
        <dbReference type="ChEBI" id="CHEBI:18420"/>
    </ligand>
</feature>
<dbReference type="UniPathway" id="UPA00028">
    <property type="reaction ID" value="UER00003"/>
</dbReference>
<dbReference type="EMBL" id="SMGD01000016">
    <property type="protein sequence ID" value="TCK46909.1"/>
    <property type="molecule type" value="Genomic_DNA"/>
</dbReference>
<comment type="cofactor">
    <cofactor evidence="8 11">
        <name>Mg(2+)</name>
        <dbReference type="ChEBI" id="CHEBI:18420"/>
    </cofactor>
    <text evidence="8 11">Binds 1 Mg(2+) ion per subunit.</text>
</comment>
<evidence type="ECO:0000256" key="6">
    <source>
        <dbReference type="ARBA" id="ARBA00022723"/>
    </source>
</evidence>
<evidence type="ECO:0000313" key="13">
    <source>
        <dbReference type="Proteomes" id="UP000295565"/>
    </source>
</evidence>
<dbReference type="GO" id="GO:0003864">
    <property type="term" value="F:3-methyl-2-oxobutanoate hydroxymethyltransferase activity"/>
    <property type="evidence" value="ECO:0007669"/>
    <property type="project" value="UniProtKB-UniRule"/>
</dbReference>
<keyword evidence="13" id="KW-1185">Reference proteome</keyword>
<gene>
    <name evidence="8" type="primary">panB</name>
    <name evidence="12" type="ORF">EV690_3057</name>
</gene>
<dbReference type="InterPro" id="IPR015813">
    <property type="entry name" value="Pyrv/PenolPyrv_kinase-like_dom"/>
</dbReference>
<evidence type="ECO:0000256" key="11">
    <source>
        <dbReference type="PIRSR" id="PIRSR000388-3"/>
    </source>
</evidence>
<dbReference type="GO" id="GO:0008168">
    <property type="term" value="F:methyltransferase activity"/>
    <property type="evidence" value="ECO:0007669"/>
    <property type="project" value="UniProtKB-KW"/>
</dbReference>
<evidence type="ECO:0000256" key="10">
    <source>
        <dbReference type="PIRSR" id="PIRSR000388-2"/>
    </source>
</evidence>
<feature type="binding site" evidence="8 10">
    <location>
        <position position="111"/>
    </location>
    <ligand>
        <name>3-methyl-2-oxobutanoate</name>
        <dbReference type="ChEBI" id="CHEBI:11851"/>
    </ligand>
</feature>
<keyword evidence="8 11" id="KW-0460">Magnesium</keyword>
<dbReference type="AlphaFoldDB" id="A0A4R1J9X5"/>
<comment type="function">
    <text evidence="7 8">Catalyzes the reversible reaction in which hydroxymethyl group from 5,10-methylenetetrahydrofolate is transferred onto alpha-ketoisovalerate to form ketopantoate.</text>
</comment>
<dbReference type="PANTHER" id="PTHR20881">
    <property type="entry name" value="3-METHYL-2-OXOBUTANOATE HYDROXYMETHYLTRANSFERASE"/>
    <property type="match status" value="1"/>
</dbReference>
<evidence type="ECO:0000256" key="7">
    <source>
        <dbReference type="ARBA" id="ARBA00056497"/>
    </source>
</evidence>
<dbReference type="InterPro" id="IPR040442">
    <property type="entry name" value="Pyrv_kinase-like_dom_sf"/>
</dbReference>
<comment type="subcellular location">
    <subcellularLocation>
        <location evidence="8">Cytoplasm</location>
    </subcellularLocation>
</comment>
<evidence type="ECO:0000256" key="5">
    <source>
        <dbReference type="ARBA" id="ARBA00022679"/>
    </source>
</evidence>
<feature type="binding site" evidence="8 11">
    <location>
        <position position="44"/>
    </location>
    <ligand>
        <name>Mg(2+)</name>
        <dbReference type="ChEBI" id="CHEBI:18420"/>
    </ligand>
</feature>
<sequence length="264" mass="27806">MAITITKLAAMKAAGEKIATLTAYDSSFAHLFDDAGIDALLIGDSLGMVVQGHSSTLPVNVDDIAYHTQAVARGCKNALILADMPFMSMPSLEKTLLNAATLMRAGANMVKIEGGQWLCETIQALVERAVPVCVHMGLTPQSVHLFGGYKVQGRSAQQAADFIAQAKAVEKAGAQLLVVECVPASLGKALSEALTIPVIGIGAGAQTDGQILVMHDMLGITPGKLPKFAKNYMAQANSIPDAIGQYIQEVRQGSFPSSEHIFNE</sequence>
<dbReference type="Proteomes" id="UP000295565">
    <property type="component" value="Unassembled WGS sequence"/>
</dbReference>
<evidence type="ECO:0000313" key="12">
    <source>
        <dbReference type="EMBL" id="TCK46909.1"/>
    </source>
</evidence>
<organism evidence="12 13">
    <name type="scientific">Celerinatantimonas diazotrophica</name>
    <dbReference type="NCBI Taxonomy" id="412034"/>
    <lineage>
        <taxon>Bacteria</taxon>
        <taxon>Pseudomonadati</taxon>
        <taxon>Pseudomonadota</taxon>
        <taxon>Gammaproteobacteria</taxon>
        <taxon>Celerinatantimonadaceae</taxon>
        <taxon>Celerinatantimonas</taxon>
    </lineage>
</organism>
<dbReference type="GO" id="GO:0000287">
    <property type="term" value="F:magnesium ion binding"/>
    <property type="evidence" value="ECO:0007669"/>
    <property type="project" value="TreeGrafter"/>
</dbReference>
<keyword evidence="5 8" id="KW-0808">Transferase</keyword>
<comment type="pathway">
    <text evidence="1 8">Cofactor biosynthesis; (R)-pantothenate biosynthesis; (R)-pantoate from 3-methyl-2-oxobutanoate: step 1/2.</text>
</comment>
<dbReference type="InterPro" id="IPR003700">
    <property type="entry name" value="Pantoate_hydroxy_MeTrfase"/>
</dbReference>
<comment type="catalytic activity">
    <reaction evidence="8">
        <text>(6R)-5,10-methylene-5,6,7,8-tetrahydrofolate + 3-methyl-2-oxobutanoate + H2O = 2-dehydropantoate + (6S)-5,6,7,8-tetrahydrofolate</text>
        <dbReference type="Rhea" id="RHEA:11824"/>
        <dbReference type="ChEBI" id="CHEBI:11561"/>
        <dbReference type="ChEBI" id="CHEBI:11851"/>
        <dbReference type="ChEBI" id="CHEBI:15377"/>
        <dbReference type="ChEBI" id="CHEBI:15636"/>
        <dbReference type="ChEBI" id="CHEBI:57453"/>
        <dbReference type="EC" id="2.1.2.11"/>
    </reaction>
</comment>
<accession>A0A4R1J9X5</accession>
<feature type="binding site" evidence="8 10">
    <location>
        <position position="83"/>
    </location>
    <ligand>
        <name>3-methyl-2-oxobutanoate</name>
        <dbReference type="ChEBI" id="CHEBI:11851"/>
    </ligand>
</feature>
<name>A0A4R1J9X5_9GAMM</name>
<dbReference type="SUPFAM" id="SSF51621">
    <property type="entry name" value="Phosphoenolpyruvate/pyruvate domain"/>
    <property type="match status" value="1"/>
</dbReference>
<proteinExistence type="inferred from homology"/>
<evidence type="ECO:0000256" key="9">
    <source>
        <dbReference type="PIRSR" id="PIRSR000388-1"/>
    </source>
</evidence>
<dbReference type="GO" id="GO:0015940">
    <property type="term" value="P:pantothenate biosynthetic process"/>
    <property type="evidence" value="ECO:0007669"/>
    <property type="project" value="UniProtKB-UniRule"/>
</dbReference>
<feature type="binding site" evidence="8 10">
    <location>
        <begin position="44"/>
        <end position="45"/>
    </location>
    <ligand>
        <name>3-methyl-2-oxobutanoate</name>
        <dbReference type="ChEBI" id="CHEBI:11851"/>
    </ligand>
</feature>
<evidence type="ECO:0000256" key="2">
    <source>
        <dbReference type="ARBA" id="ARBA00008676"/>
    </source>
</evidence>
<keyword evidence="8" id="KW-0963">Cytoplasm</keyword>
<comment type="caution">
    <text evidence="12">The sequence shown here is derived from an EMBL/GenBank/DDBJ whole genome shotgun (WGS) entry which is preliminary data.</text>
</comment>
<evidence type="ECO:0000256" key="1">
    <source>
        <dbReference type="ARBA" id="ARBA00005033"/>
    </source>
</evidence>
<dbReference type="HAMAP" id="MF_00156">
    <property type="entry name" value="PanB"/>
    <property type="match status" value="1"/>
</dbReference>
<reference evidence="12 13" key="1">
    <citation type="submission" date="2019-03" db="EMBL/GenBank/DDBJ databases">
        <title>Genomic Encyclopedia of Type Strains, Phase IV (KMG-IV): sequencing the most valuable type-strain genomes for metagenomic binning, comparative biology and taxonomic classification.</title>
        <authorList>
            <person name="Goeker M."/>
        </authorList>
    </citation>
    <scope>NUCLEOTIDE SEQUENCE [LARGE SCALE GENOMIC DNA]</scope>
    <source>
        <strain evidence="12 13">DSM 18577</strain>
    </source>
</reference>
<evidence type="ECO:0000256" key="8">
    <source>
        <dbReference type="HAMAP-Rule" id="MF_00156"/>
    </source>
</evidence>
<dbReference type="Pfam" id="PF02548">
    <property type="entry name" value="Pantoate_transf"/>
    <property type="match status" value="1"/>
</dbReference>
<evidence type="ECO:0000256" key="3">
    <source>
        <dbReference type="ARBA" id="ARBA00011424"/>
    </source>
</evidence>
<feature type="active site" description="Proton acceptor" evidence="8 9">
    <location>
        <position position="180"/>
    </location>
</feature>
<dbReference type="CDD" id="cd06557">
    <property type="entry name" value="KPHMT-like"/>
    <property type="match status" value="1"/>
</dbReference>
<dbReference type="PIRSF" id="PIRSF000388">
    <property type="entry name" value="Pantoate_hydroxy_MeTrfase"/>
    <property type="match status" value="1"/>
</dbReference>
<dbReference type="Gene3D" id="3.20.20.60">
    <property type="entry name" value="Phosphoenolpyruvate-binding domains"/>
    <property type="match status" value="1"/>
</dbReference>
<dbReference type="GO" id="GO:0032259">
    <property type="term" value="P:methylation"/>
    <property type="evidence" value="ECO:0007669"/>
    <property type="project" value="UniProtKB-KW"/>
</dbReference>
<dbReference type="NCBIfam" id="TIGR00222">
    <property type="entry name" value="panB"/>
    <property type="match status" value="1"/>
</dbReference>
<dbReference type="FunFam" id="3.20.20.60:FF:000003">
    <property type="entry name" value="3-methyl-2-oxobutanoate hydroxymethyltransferase"/>
    <property type="match status" value="1"/>
</dbReference>
<comment type="similarity">
    <text evidence="2 8">Belongs to the PanB family.</text>
</comment>
<keyword evidence="6 8" id="KW-0479">Metal-binding</keyword>
<comment type="subunit">
    <text evidence="3 8">Homodecamer; pentamer of dimers.</text>
</comment>
<dbReference type="GO" id="GO:0005737">
    <property type="term" value="C:cytoplasm"/>
    <property type="evidence" value="ECO:0007669"/>
    <property type="project" value="UniProtKB-SubCell"/>
</dbReference>
<keyword evidence="4 8" id="KW-0566">Pantothenate biosynthesis</keyword>
<dbReference type="NCBIfam" id="NF001452">
    <property type="entry name" value="PRK00311.1"/>
    <property type="match status" value="1"/>
</dbReference>
<dbReference type="EC" id="2.1.2.11" evidence="8"/>
<protein>
    <recommendedName>
        <fullName evidence="8">3-methyl-2-oxobutanoate hydroxymethyltransferase</fullName>
        <ecNumber evidence="8">2.1.2.11</ecNumber>
    </recommendedName>
    <alternativeName>
        <fullName evidence="8">Ketopantoate hydroxymethyltransferase</fullName>
        <shortName evidence="8">KPHMT</shortName>
    </alternativeName>
</protein>
<evidence type="ECO:0000256" key="4">
    <source>
        <dbReference type="ARBA" id="ARBA00022655"/>
    </source>
</evidence>
<feature type="binding site" evidence="8 11">
    <location>
        <position position="113"/>
    </location>
    <ligand>
        <name>Mg(2+)</name>
        <dbReference type="ChEBI" id="CHEBI:18420"/>
    </ligand>
</feature>
<keyword evidence="12" id="KW-0489">Methyltransferase</keyword>
<dbReference type="PANTHER" id="PTHR20881:SF0">
    <property type="entry name" value="3-METHYL-2-OXOBUTANOATE HYDROXYMETHYLTRANSFERASE"/>
    <property type="match status" value="1"/>
</dbReference>